<evidence type="ECO:0000313" key="1">
    <source>
        <dbReference type="EMBL" id="MCP1337261.1"/>
    </source>
</evidence>
<gene>
    <name evidence="1" type="ORF">NJQ99_12640</name>
</gene>
<proteinExistence type="predicted"/>
<evidence type="ECO:0000313" key="2">
    <source>
        <dbReference type="Proteomes" id="UP001055804"/>
    </source>
</evidence>
<dbReference type="GO" id="GO:0005829">
    <property type="term" value="C:cytosol"/>
    <property type="evidence" value="ECO:0007669"/>
    <property type="project" value="TreeGrafter"/>
</dbReference>
<dbReference type="AlphaFoldDB" id="A0A9J6PD20"/>
<name>A0A9J6PD20_9PROT</name>
<dbReference type="Proteomes" id="UP001055804">
    <property type="component" value="Unassembled WGS sequence"/>
</dbReference>
<dbReference type="InterPro" id="IPR041164">
    <property type="entry name" value="LDcluster4"/>
</dbReference>
<dbReference type="InterPro" id="IPR052341">
    <property type="entry name" value="LOG_family_nucleotidases"/>
</dbReference>
<dbReference type="GO" id="GO:0003677">
    <property type="term" value="F:DNA binding"/>
    <property type="evidence" value="ECO:0007669"/>
    <property type="project" value="UniProtKB-KW"/>
</dbReference>
<dbReference type="Pfam" id="PF18306">
    <property type="entry name" value="LDcluster4"/>
    <property type="match status" value="1"/>
</dbReference>
<keyword evidence="1" id="KW-0238">DNA-binding</keyword>
<dbReference type="PANTHER" id="PTHR43393:SF3">
    <property type="entry name" value="LYSINE DECARBOXYLASE-LIKE PROTEIN"/>
    <property type="match status" value="1"/>
</dbReference>
<dbReference type="EMBL" id="JAMZFT010000002">
    <property type="protein sequence ID" value="MCP1337261.1"/>
    <property type="molecule type" value="Genomic_DNA"/>
</dbReference>
<sequence length="211" mass="21998">MQFPFSLSRSVRTLRSGSLAFDAWALRWVPADGAAPGDLEEVTAREAVRWLTAEGGARRLPVGVIGPKVATPRQVAVAEELGHLLGEVGLTVLCGGKSGVMEGVCKGNLAAGGQPIGMLPDDDWTLANPYVAIPLATGIGVARNAVIARAAFAMIAVGGEFGTLTEMAYGRHFDKLVVGLESAPQVPGAVYCDTVDEAVDLVCVEFLRLPA</sequence>
<protein>
    <submittedName>
        <fullName evidence="1">DNA-binding protein</fullName>
    </submittedName>
</protein>
<comment type="caution">
    <text evidence="1">The sequence shown here is derived from an EMBL/GenBank/DDBJ whole genome shotgun (WGS) entry which is preliminary data.</text>
</comment>
<dbReference type="PANTHER" id="PTHR43393">
    <property type="entry name" value="CYTOKININ RIBOSIDE 5'-MONOPHOSPHATE PHOSPHORIBOHYDROLASE"/>
    <property type="match status" value="1"/>
</dbReference>
<keyword evidence="2" id="KW-1185">Reference proteome</keyword>
<accession>A0A9J6PD20</accession>
<dbReference type="Gene3D" id="3.40.50.450">
    <property type="match status" value="1"/>
</dbReference>
<reference evidence="1" key="1">
    <citation type="submission" date="2022-06" db="EMBL/GenBank/DDBJ databases">
        <title>Isolation and Genomics of Futiania mangrovii gen. nov., sp. nov., a Rare and Metabolically-versatile member in the Class Alphaproteobacteria.</title>
        <authorList>
            <person name="Liu L."/>
            <person name="Huang W.-C."/>
            <person name="Pan J."/>
            <person name="Li J."/>
            <person name="Huang Y."/>
            <person name="Du H."/>
            <person name="Liu Y."/>
            <person name="Li M."/>
        </authorList>
    </citation>
    <scope>NUCLEOTIDE SEQUENCE</scope>
    <source>
        <strain evidence="1">FT118</strain>
    </source>
</reference>
<dbReference type="SUPFAM" id="SSF102405">
    <property type="entry name" value="MCP/YpsA-like"/>
    <property type="match status" value="1"/>
</dbReference>
<dbReference type="RefSeq" id="WP_269333190.1">
    <property type="nucleotide sequence ID" value="NZ_JAMZFT010000002.1"/>
</dbReference>
<organism evidence="1 2">
    <name type="scientific">Futiania mangrovi</name>
    <dbReference type="NCBI Taxonomy" id="2959716"/>
    <lineage>
        <taxon>Bacteria</taxon>
        <taxon>Pseudomonadati</taxon>
        <taxon>Pseudomonadota</taxon>
        <taxon>Alphaproteobacteria</taxon>
        <taxon>Futianiales</taxon>
        <taxon>Futianiaceae</taxon>
        <taxon>Futiania</taxon>
    </lineage>
</organism>